<evidence type="ECO:0000313" key="3">
    <source>
        <dbReference type="Proteomes" id="UP000034160"/>
    </source>
</evidence>
<name>A0A0G0Y276_9BACT</name>
<dbReference type="Proteomes" id="UP000034160">
    <property type="component" value="Unassembled WGS sequence"/>
</dbReference>
<feature type="transmembrane region" description="Helical" evidence="1">
    <location>
        <begin position="47"/>
        <end position="67"/>
    </location>
</feature>
<feature type="transmembrane region" description="Helical" evidence="1">
    <location>
        <begin position="18"/>
        <end position="35"/>
    </location>
</feature>
<organism evidence="2 3">
    <name type="scientific">Candidatus Amesbacteria bacterium GW2011_GWA2_42_12</name>
    <dbReference type="NCBI Taxonomy" id="1618356"/>
    <lineage>
        <taxon>Bacteria</taxon>
        <taxon>Candidatus Amesiibacteriota</taxon>
    </lineage>
</organism>
<gene>
    <name evidence="2" type="ORF">UU93_C0027G0010</name>
</gene>
<keyword evidence="1" id="KW-0812">Transmembrane</keyword>
<reference evidence="2 3" key="1">
    <citation type="journal article" date="2015" name="Nature">
        <title>rRNA introns, odd ribosomes, and small enigmatic genomes across a large radiation of phyla.</title>
        <authorList>
            <person name="Brown C.T."/>
            <person name="Hug L.A."/>
            <person name="Thomas B.C."/>
            <person name="Sharon I."/>
            <person name="Castelle C.J."/>
            <person name="Singh A."/>
            <person name="Wilkins M.J."/>
            <person name="Williams K.H."/>
            <person name="Banfield J.F."/>
        </authorList>
    </citation>
    <scope>NUCLEOTIDE SEQUENCE [LARGE SCALE GENOMIC DNA]</scope>
</reference>
<sequence>MQNKQKSITQIVSENPKLTIYLFMIIFGLMVGYMSEAEGRGDISPTAVIFASILVFPGAVGIFYELYKKIRGKSIKIK</sequence>
<comment type="caution">
    <text evidence="2">The sequence shown here is derived from an EMBL/GenBank/DDBJ whole genome shotgun (WGS) entry which is preliminary data.</text>
</comment>
<keyword evidence="1" id="KW-0472">Membrane</keyword>
<proteinExistence type="predicted"/>
<protein>
    <submittedName>
        <fullName evidence="2">Uncharacterized protein</fullName>
    </submittedName>
</protein>
<evidence type="ECO:0000313" key="2">
    <source>
        <dbReference type="EMBL" id="KKS30919.1"/>
    </source>
</evidence>
<dbReference type="AlphaFoldDB" id="A0A0G0Y276"/>
<evidence type="ECO:0000256" key="1">
    <source>
        <dbReference type="SAM" id="Phobius"/>
    </source>
</evidence>
<keyword evidence="1" id="KW-1133">Transmembrane helix</keyword>
<dbReference type="STRING" id="1618356.UU93_C0027G0010"/>
<dbReference type="EMBL" id="LCCN01000027">
    <property type="protein sequence ID" value="KKS30919.1"/>
    <property type="molecule type" value="Genomic_DNA"/>
</dbReference>
<accession>A0A0G0Y276</accession>